<dbReference type="InterPro" id="IPR019756">
    <property type="entry name" value="Pept_S26A_signal_pept_1_Ser-AS"/>
</dbReference>
<keyword evidence="8" id="KW-0812">Transmembrane</keyword>
<dbReference type="PROSITE" id="PS00761">
    <property type="entry name" value="SPASE_I_3"/>
    <property type="match status" value="1"/>
</dbReference>
<feature type="active site" evidence="7">
    <location>
        <position position="199"/>
    </location>
</feature>
<dbReference type="GO" id="GO:0009003">
    <property type="term" value="F:signal peptidase activity"/>
    <property type="evidence" value="ECO:0007669"/>
    <property type="project" value="UniProtKB-EC"/>
</dbReference>
<dbReference type="InterPro" id="IPR019758">
    <property type="entry name" value="Pept_S26A_signal_pept_1_CS"/>
</dbReference>
<evidence type="ECO:0000256" key="4">
    <source>
        <dbReference type="ARBA" id="ARBA00013208"/>
    </source>
</evidence>
<dbReference type="Pfam" id="PF10502">
    <property type="entry name" value="Peptidase_S26"/>
    <property type="match status" value="1"/>
</dbReference>
<keyword evidence="6 8" id="KW-0378">Hydrolase</keyword>
<comment type="caution">
    <text evidence="8">Lacks conserved residue(s) required for the propagation of feature annotation.</text>
</comment>
<feature type="transmembrane region" description="Helical" evidence="8">
    <location>
        <begin position="54"/>
        <end position="71"/>
    </location>
</feature>
<evidence type="ECO:0000313" key="12">
    <source>
        <dbReference type="Proteomes" id="UP000636505"/>
    </source>
</evidence>
<dbReference type="GO" id="GO:0005886">
    <property type="term" value="C:plasma membrane"/>
    <property type="evidence" value="ECO:0007669"/>
    <property type="project" value="UniProtKB-SubCell"/>
</dbReference>
<evidence type="ECO:0000256" key="7">
    <source>
        <dbReference type="PIRSR" id="PIRSR600223-1"/>
    </source>
</evidence>
<dbReference type="InterPro" id="IPR000223">
    <property type="entry name" value="Pept_S26A_signal_pept_1"/>
</dbReference>
<dbReference type="NCBIfam" id="TIGR02227">
    <property type="entry name" value="sigpep_I_bact"/>
    <property type="match status" value="1"/>
</dbReference>
<dbReference type="EMBL" id="JADEXG010000014">
    <property type="protein sequence ID" value="MBE9077283.1"/>
    <property type="molecule type" value="Genomic_DNA"/>
</dbReference>
<gene>
    <name evidence="11" type="primary">lepB</name>
    <name evidence="11" type="ORF">IQ241_08235</name>
</gene>
<name>A0A8J7AUW2_9CYAN</name>
<feature type="transmembrane region" description="Helical" evidence="8">
    <location>
        <begin position="163"/>
        <end position="186"/>
    </location>
</feature>
<dbReference type="PROSITE" id="PS00501">
    <property type="entry name" value="SPASE_I_1"/>
    <property type="match status" value="1"/>
</dbReference>
<keyword evidence="8" id="KW-0472">Membrane</keyword>
<dbReference type="Gene3D" id="2.10.109.10">
    <property type="entry name" value="Umud Fragment, subunit A"/>
    <property type="match status" value="1"/>
</dbReference>
<comment type="catalytic activity">
    <reaction evidence="1 8">
        <text>Cleavage of hydrophobic, N-terminal signal or leader sequences from secreted and periplasmic proteins.</text>
        <dbReference type="EC" id="3.4.21.89"/>
    </reaction>
</comment>
<comment type="caution">
    <text evidence="11">The sequence shown here is derived from an EMBL/GenBank/DDBJ whole genome shotgun (WGS) entry which is preliminary data.</text>
</comment>
<evidence type="ECO:0000256" key="2">
    <source>
        <dbReference type="ARBA" id="ARBA00004401"/>
    </source>
</evidence>
<feature type="transmembrane region" description="Helical" evidence="8">
    <location>
        <begin position="135"/>
        <end position="151"/>
    </location>
</feature>
<feature type="active site" evidence="7">
    <location>
        <position position="248"/>
    </location>
</feature>
<protein>
    <recommendedName>
        <fullName evidence="4 8">Signal peptidase I</fullName>
        <ecNumber evidence="4 8">3.4.21.89</ecNumber>
    </recommendedName>
</protein>
<dbReference type="Proteomes" id="UP000636505">
    <property type="component" value="Unassembled WGS sequence"/>
</dbReference>
<comment type="subcellular location">
    <subcellularLocation>
        <location evidence="2">Cell membrane</location>
        <topology evidence="2">Single-pass type II membrane protein</topology>
    </subcellularLocation>
    <subcellularLocation>
        <location evidence="9">Membrane</location>
        <topology evidence="9">Single-pass type II membrane protein</topology>
    </subcellularLocation>
</comment>
<dbReference type="InterPro" id="IPR036286">
    <property type="entry name" value="LexA/Signal_pep-like_sf"/>
</dbReference>
<evidence type="ECO:0000256" key="9">
    <source>
        <dbReference type="RuleBase" id="RU362042"/>
    </source>
</evidence>
<dbReference type="PRINTS" id="PR00727">
    <property type="entry name" value="LEADERPTASE"/>
</dbReference>
<organism evidence="11 12">
    <name type="scientific">Vasconcelosia minhoensis LEGE 07310</name>
    <dbReference type="NCBI Taxonomy" id="915328"/>
    <lineage>
        <taxon>Bacteria</taxon>
        <taxon>Bacillati</taxon>
        <taxon>Cyanobacteriota</taxon>
        <taxon>Cyanophyceae</taxon>
        <taxon>Nodosilineales</taxon>
        <taxon>Cymatolegaceae</taxon>
        <taxon>Vasconcelosia</taxon>
        <taxon>Vasconcelosia minhoensis</taxon>
    </lineage>
</organism>
<dbReference type="AlphaFoldDB" id="A0A8J7AUW2"/>
<evidence type="ECO:0000256" key="3">
    <source>
        <dbReference type="ARBA" id="ARBA00009370"/>
    </source>
</evidence>
<evidence type="ECO:0000256" key="5">
    <source>
        <dbReference type="ARBA" id="ARBA00022670"/>
    </source>
</evidence>
<dbReference type="SUPFAM" id="SSF51306">
    <property type="entry name" value="LexA/Signal peptidase"/>
    <property type="match status" value="1"/>
</dbReference>
<sequence>MKDRWLAVNLSLLLPGLGQFYLNQVLKGAGFVLGFITCLGWAVWSILAANGNTVTGLWLVAIAATIYGFSLVDAHRGAQPVSIQSSKTKNVWYGVFLSQVLPGLGHLYLDRALIGGLFLILGVGLALWANTQSALIPLACSVWAVATYHTFRSAARKVATSLGLILLISLGLLFTRLTLGMAPVWFSQAVEQCIVPSESMLPTLKVSDRIFVRKAADDRPKTGDIVVFRIPKEAATLLRTSPDTLFVKRIIGLPGQQVQVSAGQVWINQQPLAEPYGPMPVSYEWGPAIIPKNTYFVLGDNRDASADSHVWGFLPAADLVGNAYKIYWPPSRIRPLN</sequence>
<evidence type="ECO:0000259" key="10">
    <source>
        <dbReference type="Pfam" id="PF10502"/>
    </source>
</evidence>
<accession>A0A8J7AUW2</accession>
<keyword evidence="5 8" id="KW-0645">Protease</keyword>
<evidence type="ECO:0000256" key="6">
    <source>
        <dbReference type="ARBA" id="ARBA00022801"/>
    </source>
</evidence>
<dbReference type="EC" id="3.4.21.89" evidence="4 8"/>
<dbReference type="PROSITE" id="PS00760">
    <property type="entry name" value="SPASE_I_2"/>
    <property type="match status" value="1"/>
</dbReference>
<keyword evidence="12" id="KW-1185">Reference proteome</keyword>
<evidence type="ECO:0000256" key="8">
    <source>
        <dbReference type="RuleBase" id="RU003993"/>
    </source>
</evidence>
<proteinExistence type="inferred from homology"/>
<evidence type="ECO:0000256" key="1">
    <source>
        <dbReference type="ARBA" id="ARBA00000677"/>
    </source>
</evidence>
<dbReference type="CDD" id="cd06530">
    <property type="entry name" value="S26_SPase_I"/>
    <property type="match status" value="1"/>
</dbReference>
<reference evidence="11" key="1">
    <citation type="submission" date="2020-10" db="EMBL/GenBank/DDBJ databases">
        <authorList>
            <person name="Castelo-Branco R."/>
            <person name="Eusebio N."/>
            <person name="Adriana R."/>
            <person name="Vieira A."/>
            <person name="Brugerolle De Fraissinette N."/>
            <person name="Rezende De Castro R."/>
            <person name="Schneider M.P."/>
            <person name="Vasconcelos V."/>
            <person name="Leao P.N."/>
        </authorList>
    </citation>
    <scope>NUCLEOTIDE SEQUENCE</scope>
    <source>
        <strain evidence="11">LEGE 07310</strain>
    </source>
</reference>
<dbReference type="InterPro" id="IPR019757">
    <property type="entry name" value="Pept_S26A_signal_pept_1_Lys-AS"/>
</dbReference>
<dbReference type="InterPro" id="IPR019533">
    <property type="entry name" value="Peptidase_S26"/>
</dbReference>
<evidence type="ECO:0000313" key="11">
    <source>
        <dbReference type="EMBL" id="MBE9077283.1"/>
    </source>
</evidence>
<keyword evidence="8" id="KW-1133">Transmembrane helix</keyword>
<feature type="transmembrane region" description="Helical" evidence="8">
    <location>
        <begin position="91"/>
        <end position="108"/>
    </location>
</feature>
<dbReference type="PANTHER" id="PTHR43390">
    <property type="entry name" value="SIGNAL PEPTIDASE I"/>
    <property type="match status" value="1"/>
</dbReference>
<dbReference type="GO" id="GO:0004252">
    <property type="term" value="F:serine-type endopeptidase activity"/>
    <property type="evidence" value="ECO:0007669"/>
    <property type="project" value="InterPro"/>
</dbReference>
<dbReference type="GO" id="GO:0006465">
    <property type="term" value="P:signal peptide processing"/>
    <property type="evidence" value="ECO:0007669"/>
    <property type="project" value="InterPro"/>
</dbReference>
<comment type="similarity">
    <text evidence="3 9">Belongs to the peptidase S26 family.</text>
</comment>
<dbReference type="PANTHER" id="PTHR43390:SF1">
    <property type="entry name" value="CHLOROPLAST PROCESSING PEPTIDASE"/>
    <property type="match status" value="1"/>
</dbReference>
<feature type="transmembrane region" description="Helical" evidence="8">
    <location>
        <begin position="28"/>
        <end position="47"/>
    </location>
</feature>
<dbReference type="RefSeq" id="WP_193905942.1">
    <property type="nucleotide sequence ID" value="NZ_JADEXG010000014.1"/>
</dbReference>
<feature type="domain" description="Peptidase S26" evidence="10">
    <location>
        <begin position="178"/>
        <end position="328"/>
    </location>
</feature>